<name>A0ABS6SBS5_9SPHN</name>
<proteinExistence type="predicted"/>
<keyword evidence="3" id="KW-1185">Reference proteome</keyword>
<dbReference type="Proteomes" id="UP000722336">
    <property type="component" value="Unassembled WGS sequence"/>
</dbReference>
<keyword evidence="1" id="KW-1133">Transmembrane helix</keyword>
<evidence type="ECO:0000256" key="1">
    <source>
        <dbReference type="SAM" id="Phobius"/>
    </source>
</evidence>
<keyword evidence="1" id="KW-0812">Transmembrane</keyword>
<gene>
    <name evidence="2" type="ORF">KCG44_01040</name>
</gene>
<accession>A0ABS6SBS5</accession>
<dbReference type="EMBL" id="JAGSPA010000001">
    <property type="protein sequence ID" value="MBV7255361.1"/>
    <property type="molecule type" value="Genomic_DNA"/>
</dbReference>
<evidence type="ECO:0008006" key="4">
    <source>
        <dbReference type="Google" id="ProtNLM"/>
    </source>
</evidence>
<sequence length="369" mass="39228">MDKYETDPATSGNEAAKTQRSFLPWLIVVALLFLLLGMIANPWFEREVRTRLPWVEQEADMGSVSARLTQQDSNMEQLETRIAALEQRPVAAPQALAPLPLPSGTASAADTPPALNDPVLPNIAANLATDRLARVESRVESIDREQTALGGRVNNLSAEVAGLTVRVEDSRGEAAGQMAAAERLAGDARAVLLLGRARAAFESSEPLGAIGPALQAALPAEAGDDIDQLATGMRQLVSPQQLRNRFADLKPALLGAGQEEVTGGPWDRFVSMLADIFTVRRSGAETDEDNMEATVERISSALGQGNIAAAVDAYARLPASARRQGNRWFADASNHVRTETVLGRLEARVVETQPAAAPSGPAADEATSL</sequence>
<keyword evidence="1" id="KW-0472">Membrane</keyword>
<evidence type="ECO:0000313" key="2">
    <source>
        <dbReference type="EMBL" id="MBV7255361.1"/>
    </source>
</evidence>
<organism evidence="2 3">
    <name type="scientific">Pacificimonas pallii</name>
    <dbReference type="NCBI Taxonomy" id="2827236"/>
    <lineage>
        <taxon>Bacteria</taxon>
        <taxon>Pseudomonadati</taxon>
        <taxon>Pseudomonadota</taxon>
        <taxon>Alphaproteobacteria</taxon>
        <taxon>Sphingomonadales</taxon>
        <taxon>Sphingosinicellaceae</taxon>
        <taxon>Pacificimonas</taxon>
    </lineage>
</organism>
<dbReference type="RefSeq" id="WP_218443659.1">
    <property type="nucleotide sequence ID" value="NZ_JAGSPA010000001.1"/>
</dbReference>
<protein>
    <recommendedName>
        <fullName evidence="4">Inner membrane protein</fullName>
    </recommendedName>
</protein>
<feature type="transmembrane region" description="Helical" evidence="1">
    <location>
        <begin position="22"/>
        <end position="44"/>
    </location>
</feature>
<reference evidence="2 3" key="1">
    <citation type="submission" date="2021-04" db="EMBL/GenBank/DDBJ databases">
        <authorList>
            <person name="Pira H."/>
            <person name="Risdian C."/>
            <person name="Wink J."/>
        </authorList>
    </citation>
    <scope>NUCLEOTIDE SEQUENCE [LARGE SCALE GENOMIC DNA]</scope>
    <source>
        <strain evidence="2 3">WHA3</strain>
    </source>
</reference>
<comment type="caution">
    <text evidence="2">The sequence shown here is derived from an EMBL/GenBank/DDBJ whole genome shotgun (WGS) entry which is preliminary data.</text>
</comment>
<evidence type="ECO:0000313" key="3">
    <source>
        <dbReference type="Proteomes" id="UP000722336"/>
    </source>
</evidence>